<dbReference type="Proteomes" id="UP000225605">
    <property type="component" value="Unassembled WGS sequence"/>
</dbReference>
<dbReference type="EMBL" id="NIBT01000008">
    <property type="protein sequence ID" value="PHM24732.1"/>
    <property type="molecule type" value="Genomic_DNA"/>
</dbReference>
<dbReference type="AlphaFoldDB" id="A0A2D0ISG9"/>
<keyword evidence="1" id="KW-0812">Transmembrane</keyword>
<dbReference type="EMBL" id="RAQI01000002">
    <property type="protein sequence ID" value="RKE91367.1"/>
    <property type="molecule type" value="Genomic_DNA"/>
</dbReference>
<comment type="caution">
    <text evidence="2">The sequence shown here is derived from an EMBL/GenBank/DDBJ whole genome shotgun (WGS) entry which is preliminary data.</text>
</comment>
<keyword evidence="1" id="KW-1133">Transmembrane helix</keyword>
<reference evidence="2 4" key="1">
    <citation type="journal article" date="2017" name="Nat. Microbiol.">
        <title>Natural product diversity associated with the nematode symbionts Photorhabdus and Xenorhabdus.</title>
        <authorList>
            <person name="Tobias N.J."/>
            <person name="Wolff H."/>
            <person name="Djahanschiri B."/>
            <person name="Grundmann F."/>
            <person name="Kronenwerth M."/>
            <person name="Shi Y.M."/>
            <person name="Simonyi S."/>
            <person name="Grun P."/>
            <person name="Shapiro-Ilan D."/>
            <person name="Pidot S.J."/>
            <person name="Stinear T.P."/>
            <person name="Ebersberger I."/>
            <person name="Bode H.B."/>
        </authorList>
    </citation>
    <scope>NUCLEOTIDE SEQUENCE [LARGE SCALE GENOMIC DNA]</scope>
    <source>
        <strain evidence="2 4">DSM 16337</strain>
    </source>
</reference>
<reference evidence="3 5" key="2">
    <citation type="submission" date="2018-09" db="EMBL/GenBank/DDBJ databases">
        <title>Genomic Encyclopedia of Archaeal and Bacterial Type Strains, Phase II (KMG-II): from individual species to whole genera.</title>
        <authorList>
            <person name="Goeker M."/>
        </authorList>
    </citation>
    <scope>NUCLEOTIDE SEQUENCE [LARGE SCALE GENOMIC DNA]</scope>
    <source>
        <strain evidence="3 5">DSM 16337</strain>
    </source>
</reference>
<dbReference type="Proteomes" id="UP000283568">
    <property type="component" value="Unassembled WGS sequence"/>
</dbReference>
<gene>
    <name evidence="3" type="ORF">BDE27_1589</name>
    <name evidence="2" type="ORF">Xehl_01984</name>
</gene>
<sequence>MFHRQHTHLPERCRLDVRIQIPADSVWVNLFQRGKLKAGETVLVHGGTSGIGTVATLLAKAFGAYVILHYAGGIGGFIGYFG</sequence>
<name>A0A2D0ISG9_9GAMM</name>
<accession>A0A2D0ISG9</accession>
<organism evidence="2 4">
    <name type="scientific">Xenorhabdus ehlersii</name>
    <dbReference type="NCBI Taxonomy" id="290111"/>
    <lineage>
        <taxon>Bacteria</taxon>
        <taxon>Pseudomonadati</taxon>
        <taxon>Pseudomonadota</taxon>
        <taxon>Gammaproteobacteria</taxon>
        <taxon>Enterobacterales</taxon>
        <taxon>Morganellaceae</taxon>
        <taxon>Xenorhabdus</taxon>
    </lineage>
</organism>
<dbReference type="InterPro" id="IPR036291">
    <property type="entry name" value="NAD(P)-bd_dom_sf"/>
</dbReference>
<feature type="transmembrane region" description="Helical" evidence="1">
    <location>
        <begin position="62"/>
        <end position="81"/>
    </location>
</feature>
<dbReference type="Gene3D" id="3.40.50.720">
    <property type="entry name" value="NAD(P)-binding Rossmann-like Domain"/>
    <property type="match status" value="1"/>
</dbReference>
<evidence type="ECO:0000313" key="2">
    <source>
        <dbReference type="EMBL" id="PHM24732.1"/>
    </source>
</evidence>
<evidence type="ECO:0000313" key="3">
    <source>
        <dbReference type="EMBL" id="RKE91367.1"/>
    </source>
</evidence>
<protein>
    <submittedName>
        <fullName evidence="2">Type I polyketide synthase WcbR</fullName>
    </submittedName>
</protein>
<proteinExistence type="predicted"/>
<keyword evidence="5" id="KW-1185">Reference proteome</keyword>
<evidence type="ECO:0000313" key="4">
    <source>
        <dbReference type="Proteomes" id="UP000225605"/>
    </source>
</evidence>
<evidence type="ECO:0000256" key="1">
    <source>
        <dbReference type="SAM" id="Phobius"/>
    </source>
</evidence>
<keyword evidence="1" id="KW-0472">Membrane</keyword>
<evidence type="ECO:0000313" key="5">
    <source>
        <dbReference type="Proteomes" id="UP000283568"/>
    </source>
</evidence>
<dbReference type="SUPFAM" id="SSF51735">
    <property type="entry name" value="NAD(P)-binding Rossmann-fold domains"/>
    <property type="match status" value="1"/>
</dbReference>